<dbReference type="GO" id="GO:0006646">
    <property type="term" value="P:phosphatidylethanolamine biosynthetic process"/>
    <property type="evidence" value="ECO:0007669"/>
    <property type="project" value="TreeGrafter"/>
</dbReference>
<dbReference type="Proteomes" id="UP000726737">
    <property type="component" value="Unassembled WGS sequence"/>
</dbReference>
<evidence type="ECO:0000256" key="1">
    <source>
        <dbReference type="ARBA" id="ARBA00022793"/>
    </source>
</evidence>
<dbReference type="InterPro" id="IPR022237">
    <property type="entry name" value="PsiD-like"/>
</dbReference>
<protein>
    <recommendedName>
        <fullName evidence="3">L-tryptophan decarboxylase PsiD-like domain-containing protein</fullName>
    </recommendedName>
</protein>
<accession>A0A9P6TVK5</accession>
<dbReference type="Pfam" id="PF02666">
    <property type="entry name" value="PS_Dcarbxylase"/>
    <property type="match status" value="1"/>
</dbReference>
<keyword evidence="2" id="KW-0456">Lyase</keyword>
<dbReference type="Pfam" id="PF12588">
    <property type="entry name" value="PSDC"/>
    <property type="match status" value="1"/>
</dbReference>
<dbReference type="AlphaFoldDB" id="A0A9P6TVK5"/>
<evidence type="ECO:0000313" key="4">
    <source>
        <dbReference type="EMBL" id="KAG0248426.1"/>
    </source>
</evidence>
<proteinExistence type="predicted"/>
<keyword evidence="5" id="KW-1185">Reference proteome</keyword>
<dbReference type="InterPro" id="IPR003817">
    <property type="entry name" value="PS_Dcarbxylase"/>
</dbReference>
<dbReference type="GO" id="GO:0005739">
    <property type="term" value="C:mitochondrion"/>
    <property type="evidence" value="ECO:0007669"/>
    <property type="project" value="TreeGrafter"/>
</dbReference>
<evidence type="ECO:0000313" key="5">
    <source>
        <dbReference type="Proteomes" id="UP000726737"/>
    </source>
</evidence>
<keyword evidence="1" id="KW-0210">Decarboxylase</keyword>
<gene>
    <name evidence="4" type="ORF">BG011_000095</name>
</gene>
<dbReference type="PANTHER" id="PTHR10067">
    <property type="entry name" value="PHOSPHATIDYLSERINE DECARBOXYLASE"/>
    <property type="match status" value="1"/>
</dbReference>
<reference evidence="4" key="1">
    <citation type="journal article" date="2020" name="Fungal Divers.">
        <title>Resolving the Mortierellaceae phylogeny through synthesis of multi-gene phylogenetics and phylogenomics.</title>
        <authorList>
            <person name="Vandepol N."/>
            <person name="Liber J."/>
            <person name="Desiro A."/>
            <person name="Na H."/>
            <person name="Kennedy M."/>
            <person name="Barry K."/>
            <person name="Grigoriev I.V."/>
            <person name="Miller A.N."/>
            <person name="O'Donnell K."/>
            <person name="Stajich J.E."/>
            <person name="Bonito G."/>
        </authorList>
    </citation>
    <scope>NUCLEOTIDE SEQUENCE</scope>
    <source>
        <strain evidence="4">KOD948</strain>
    </source>
</reference>
<dbReference type="PANTHER" id="PTHR10067:SF9">
    <property type="entry name" value="PHOSPHATIDYLSERINE DECARBOXYLASE FAMILY PROTEIN (AFU_ORTHOLOGUE AFUA_7G01730)"/>
    <property type="match status" value="1"/>
</dbReference>
<dbReference type="EMBL" id="JAAAJA010001002">
    <property type="protein sequence ID" value="KAG0248426.1"/>
    <property type="molecule type" value="Genomic_DNA"/>
</dbReference>
<name>A0A9P6TVK5_9FUNG</name>
<dbReference type="OrthoDB" id="5973539at2759"/>
<sequence>MPKHHHPSSLISLGKRGEWMPAGNQVHHNWLGNTIKDIDAKPKKKLHPVLQEFQQLIETNTRVYMLIEAMFEEVPNKPPYNKDPLGRPEIRDYHHFLQTLNHLLTTAPSWNDKSHRIGLVGLPINALLDWPMGTHSGRAAFLDPDINKMIKKVLDAWGAYLRSPESAHVLNDSPSGWFGPNSRDDLAEIARVGACSRSATSNGKALAFEEMFICNPSAPHRGYKSWDDFFIRKFHENARPVASPDDDNVIVSACESRPYCAQRDVKARDKFWLKQQPYSVLDMLAHDELAPKFVGGTVYQAFLSALSYHRWHAPVSGKVVKAYVVNGTYYSEPIFEEDLIGFTKETQDPDPNVEVTIQAYLTATATRALIFIEADNPAIGLVCFIGVGMVEVSTCDITVKEGQHIKKGAELGMFHFGGSTFCLLFRKGVNVTGLPSPGMEENVPVNSQLAIVHP</sequence>
<evidence type="ECO:0000259" key="3">
    <source>
        <dbReference type="Pfam" id="PF12588"/>
    </source>
</evidence>
<feature type="domain" description="L-tryptophan decarboxylase PsiD-like" evidence="3">
    <location>
        <begin position="47"/>
        <end position="185"/>
    </location>
</feature>
<organism evidence="4 5">
    <name type="scientific">Mortierella polycephala</name>
    <dbReference type="NCBI Taxonomy" id="41804"/>
    <lineage>
        <taxon>Eukaryota</taxon>
        <taxon>Fungi</taxon>
        <taxon>Fungi incertae sedis</taxon>
        <taxon>Mucoromycota</taxon>
        <taxon>Mortierellomycotina</taxon>
        <taxon>Mortierellomycetes</taxon>
        <taxon>Mortierellales</taxon>
        <taxon>Mortierellaceae</taxon>
        <taxon>Mortierella</taxon>
    </lineage>
</organism>
<dbReference type="GO" id="GO:0004609">
    <property type="term" value="F:phosphatidylserine decarboxylase activity"/>
    <property type="evidence" value="ECO:0007669"/>
    <property type="project" value="InterPro"/>
</dbReference>
<evidence type="ECO:0000256" key="2">
    <source>
        <dbReference type="ARBA" id="ARBA00023239"/>
    </source>
</evidence>
<comment type="caution">
    <text evidence="4">The sequence shown here is derived from an EMBL/GenBank/DDBJ whole genome shotgun (WGS) entry which is preliminary data.</text>
</comment>